<dbReference type="Gene3D" id="3.10.110.10">
    <property type="entry name" value="Ubiquitin Conjugating Enzyme"/>
    <property type="match status" value="1"/>
</dbReference>
<reference evidence="32" key="1">
    <citation type="submission" date="2025-08" db="UniProtKB">
        <authorList>
            <consortium name="RefSeq"/>
        </authorList>
    </citation>
    <scope>IDENTIFICATION</scope>
    <source>
        <tissue evidence="32">Gonads</tissue>
    </source>
</reference>
<evidence type="ECO:0000256" key="28">
    <source>
        <dbReference type="ARBA" id="ARBA00081222"/>
    </source>
</evidence>
<name>A0A6J2Y9R2_SITOR</name>
<evidence type="ECO:0000256" key="10">
    <source>
        <dbReference type="ARBA" id="ARBA00022679"/>
    </source>
</evidence>
<gene>
    <name evidence="32" type="primary">LOC115885741</name>
</gene>
<dbReference type="Pfam" id="PF12356">
    <property type="entry name" value="BIRC6"/>
    <property type="match status" value="1"/>
</dbReference>
<dbReference type="KEGG" id="soy:115885741"/>
<dbReference type="GO" id="GO:0004869">
    <property type="term" value="F:cysteine-type endopeptidase inhibitor activity"/>
    <property type="evidence" value="ECO:0007669"/>
    <property type="project" value="TreeGrafter"/>
</dbReference>
<evidence type="ECO:0000256" key="7">
    <source>
        <dbReference type="ARBA" id="ARBA00022553"/>
    </source>
</evidence>
<evidence type="ECO:0000256" key="14">
    <source>
        <dbReference type="ARBA" id="ARBA00022737"/>
    </source>
</evidence>
<dbReference type="Proteomes" id="UP000504635">
    <property type="component" value="Unplaced"/>
</dbReference>
<feature type="compositionally biased region" description="Polar residues" evidence="29">
    <location>
        <begin position="2116"/>
        <end position="2136"/>
    </location>
</feature>
<dbReference type="PANTHER" id="PTHR46116:SF39">
    <property type="entry name" value="BACULOVIRAL IAP REPEAT-CONTAINING PROTEIN 6"/>
    <property type="match status" value="1"/>
</dbReference>
<dbReference type="GO" id="GO:0046872">
    <property type="term" value="F:metal ion binding"/>
    <property type="evidence" value="ECO:0007669"/>
    <property type="project" value="UniProtKB-KW"/>
</dbReference>
<dbReference type="FunFam" id="1.10.1170.10:FF:000001">
    <property type="entry name" value="baculoviral IAP repeat-containing protein 6 isoform X1"/>
    <property type="match status" value="1"/>
</dbReference>
<feature type="region of interest" description="Disordered" evidence="29">
    <location>
        <begin position="1488"/>
        <end position="1520"/>
    </location>
</feature>
<dbReference type="SUPFAM" id="SSF57924">
    <property type="entry name" value="Inhibitor of apoptosis (IAP) repeat"/>
    <property type="match status" value="1"/>
</dbReference>
<dbReference type="Pfam" id="PF00179">
    <property type="entry name" value="UQ_con"/>
    <property type="match status" value="1"/>
</dbReference>
<evidence type="ECO:0000256" key="27">
    <source>
        <dbReference type="ARBA" id="ARBA00079718"/>
    </source>
</evidence>
<evidence type="ECO:0000256" key="25">
    <source>
        <dbReference type="ARBA" id="ARBA00069601"/>
    </source>
</evidence>
<keyword evidence="9" id="KW-0132">Cell division</keyword>
<evidence type="ECO:0000256" key="11">
    <source>
        <dbReference type="ARBA" id="ARBA00022690"/>
    </source>
</evidence>
<keyword evidence="21" id="KW-0472">Membrane</keyword>
<comment type="similarity">
    <text evidence="24">Belongs to the BIRC6 family.</text>
</comment>
<evidence type="ECO:0000256" key="24">
    <source>
        <dbReference type="ARBA" id="ARBA00060909"/>
    </source>
</evidence>
<keyword evidence="13" id="KW-0479">Metal-binding</keyword>
<keyword evidence="19" id="KW-0832">Ubl conjugation</keyword>
<evidence type="ECO:0000256" key="9">
    <source>
        <dbReference type="ARBA" id="ARBA00022618"/>
    </source>
</evidence>
<dbReference type="GO" id="GO:0042127">
    <property type="term" value="P:regulation of cell population proliferation"/>
    <property type="evidence" value="ECO:0007669"/>
    <property type="project" value="UniProtKB-ARBA"/>
</dbReference>
<dbReference type="GO" id="GO:0005634">
    <property type="term" value="C:nucleus"/>
    <property type="evidence" value="ECO:0007669"/>
    <property type="project" value="TreeGrafter"/>
</dbReference>
<dbReference type="GO" id="GO:0016567">
    <property type="term" value="P:protein ubiquitination"/>
    <property type="evidence" value="ECO:0007669"/>
    <property type="project" value="UniProtKB-ARBA"/>
</dbReference>
<keyword evidence="12" id="KW-0053">Apoptosis</keyword>
<keyword evidence="14" id="KW-0677">Repeat</keyword>
<evidence type="ECO:0000256" key="5">
    <source>
        <dbReference type="ARBA" id="ARBA00004647"/>
    </source>
</evidence>
<keyword evidence="11" id="KW-0646">Protease inhibitor</keyword>
<evidence type="ECO:0000256" key="16">
    <source>
        <dbReference type="ARBA" id="ARBA00022776"/>
    </source>
</evidence>
<evidence type="ECO:0000256" key="23">
    <source>
        <dbReference type="ARBA" id="ARBA00023306"/>
    </source>
</evidence>
<proteinExistence type="inferred from homology"/>
<dbReference type="GO" id="GO:0043066">
    <property type="term" value="P:negative regulation of apoptotic process"/>
    <property type="evidence" value="ECO:0007669"/>
    <property type="project" value="UniProtKB-ARBA"/>
</dbReference>
<keyword evidence="23" id="KW-0131">Cell cycle</keyword>
<evidence type="ECO:0000256" key="13">
    <source>
        <dbReference type="ARBA" id="ARBA00022723"/>
    </source>
</evidence>
<dbReference type="InterPro" id="IPR016135">
    <property type="entry name" value="UBQ-conjugating_enzyme/RWD"/>
</dbReference>
<dbReference type="InterPro" id="IPR011044">
    <property type="entry name" value="Quino_amine_DH_bsu"/>
</dbReference>
<dbReference type="PROSITE" id="PS50127">
    <property type="entry name" value="UBC_2"/>
    <property type="match status" value="1"/>
</dbReference>
<dbReference type="CDD" id="cd23810">
    <property type="entry name" value="UBCc_BIRC6"/>
    <property type="match status" value="1"/>
</dbReference>
<comment type="subcellular location">
    <subcellularLocation>
        <location evidence="4">Cytoplasm</location>
        <location evidence="4">Cytoskeleton</location>
        <location evidence="4">Microtubule organizing center</location>
        <location evidence="4">Centrosome</location>
    </subcellularLocation>
    <subcellularLocation>
        <location evidence="5">Cytoplasm</location>
        <location evidence="5">Cytoskeleton</location>
        <location evidence="5">Spindle pole</location>
    </subcellularLocation>
    <subcellularLocation>
        <location evidence="1">Endosome</location>
    </subcellularLocation>
    <subcellularLocation>
        <location evidence="2">Golgi apparatus</location>
        <location evidence="2">trans-Golgi network membrane</location>
    </subcellularLocation>
    <subcellularLocation>
        <location evidence="3">Midbody</location>
    </subcellularLocation>
</comment>
<evidence type="ECO:0000256" key="6">
    <source>
        <dbReference type="ARBA" id="ARBA00022490"/>
    </source>
</evidence>
<keyword evidence="22" id="KW-0206">Cytoskeleton</keyword>
<dbReference type="InterPro" id="IPR022103">
    <property type="entry name" value="BIRC6"/>
</dbReference>
<evidence type="ECO:0000256" key="8">
    <source>
        <dbReference type="ARBA" id="ARBA00022574"/>
    </source>
</evidence>
<dbReference type="GO" id="GO:0004842">
    <property type="term" value="F:ubiquitin-protein transferase activity"/>
    <property type="evidence" value="ECO:0007669"/>
    <property type="project" value="InterPro"/>
</dbReference>
<evidence type="ECO:0000256" key="1">
    <source>
        <dbReference type="ARBA" id="ARBA00004177"/>
    </source>
</evidence>
<evidence type="ECO:0000256" key="17">
    <source>
        <dbReference type="ARBA" id="ARBA00022786"/>
    </source>
</evidence>
<dbReference type="PROSITE" id="PS50143">
    <property type="entry name" value="BIR_REPEAT_2"/>
    <property type="match status" value="1"/>
</dbReference>
<dbReference type="FunCoup" id="A0A6J2Y9R2">
    <property type="interactions" value="2396"/>
</dbReference>
<evidence type="ECO:0000256" key="26">
    <source>
        <dbReference type="ARBA" id="ARBA00075349"/>
    </source>
</evidence>
<evidence type="ECO:0000256" key="2">
    <source>
        <dbReference type="ARBA" id="ARBA00004198"/>
    </source>
</evidence>
<keyword evidence="10" id="KW-0808">Transferase</keyword>
<dbReference type="OrthoDB" id="47801at2759"/>
<evidence type="ECO:0000259" key="30">
    <source>
        <dbReference type="PROSITE" id="PS50127"/>
    </source>
</evidence>
<evidence type="ECO:0000256" key="3">
    <source>
        <dbReference type="ARBA" id="ARBA00004214"/>
    </source>
</evidence>
<evidence type="ECO:0000313" key="32">
    <source>
        <dbReference type="RefSeq" id="XP_030760608.1"/>
    </source>
</evidence>
<keyword evidence="17" id="KW-0833">Ubl conjugation pathway</keyword>
<dbReference type="InterPro" id="IPR000608">
    <property type="entry name" value="UBC"/>
</dbReference>
<dbReference type="SMART" id="SM00238">
    <property type="entry name" value="BIR"/>
    <property type="match status" value="1"/>
</dbReference>
<feature type="region of interest" description="Disordered" evidence="29">
    <location>
        <begin position="2115"/>
        <end position="2136"/>
    </location>
</feature>
<dbReference type="Pfam" id="PF00653">
    <property type="entry name" value="BIR"/>
    <property type="match status" value="1"/>
</dbReference>
<evidence type="ECO:0000256" key="22">
    <source>
        <dbReference type="ARBA" id="ARBA00023212"/>
    </source>
</evidence>
<dbReference type="PANTHER" id="PTHR46116">
    <property type="entry name" value="(E3-INDEPENDENT) E2 UBIQUITIN-CONJUGATING ENZYME"/>
    <property type="match status" value="1"/>
</dbReference>
<dbReference type="SUPFAM" id="SSF54495">
    <property type="entry name" value="UBC-like"/>
    <property type="match status" value="1"/>
</dbReference>
<dbReference type="GO" id="GO:0005768">
    <property type="term" value="C:endosome"/>
    <property type="evidence" value="ECO:0007669"/>
    <property type="project" value="UniProtKB-SubCell"/>
</dbReference>
<keyword evidence="20" id="KW-0333">Golgi apparatus</keyword>
<dbReference type="GO" id="GO:0000922">
    <property type="term" value="C:spindle pole"/>
    <property type="evidence" value="ECO:0007669"/>
    <property type="project" value="UniProtKB-SubCell"/>
</dbReference>
<evidence type="ECO:0000256" key="4">
    <source>
        <dbReference type="ARBA" id="ARBA00004300"/>
    </source>
</evidence>
<keyword evidence="7" id="KW-0597">Phosphoprotein</keyword>
<accession>A0A6J2Y9R2</accession>
<evidence type="ECO:0000313" key="31">
    <source>
        <dbReference type="Proteomes" id="UP000504635"/>
    </source>
</evidence>
<keyword evidence="18" id="KW-0862">Zinc</keyword>
<dbReference type="Gene3D" id="1.10.1170.10">
    <property type="entry name" value="Inhibitor Of Apoptosis Protein (2mihbC-IAP-1), Chain A"/>
    <property type="match status" value="1"/>
</dbReference>
<dbReference type="InParanoid" id="A0A6J2Y9R2"/>
<dbReference type="SUPFAM" id="SSF50969">
    <property type="entry name" value="YVTN repeat-like/Quinoprotein amine dehydrogenase"/>
    <property type="match status" value="1"/>
</dbReference>
<feature type="compositionally biased region" description="Acidic residues" evidence="29">
    <location>
        <begin position="4303"/>
        <end position="4312"/>
    </location>
</feature>
<sequence>MAQDVFCKMAEEPWLLNEDGYLKVDTDVKEIIYHPSLNVILICTNSGVVRVLDVNSGVILQSTNLSARNPNEVKCKYIPSEDRVLFCDGQAIGVRSDYNGVLLLDSILQKTLTDGKEIVKVELPLSEAIILKQSLTNVNVTNVEQVLNELDNVITNAQKSHKKGIKAQKWNTACLSLPVGDLRLATSSVVTDFVTKKNHTPELQVASAVQERLSELLGEQTNASDRKMMASEVRRRETFSQWPHMDYKWALPEQMAQAGFYHQPNASGDDRAMCFTCTVCLVCWERTDEPWSEHDRHSPTCPFVVGEYTQNVPISVTNATAPAIDATFRGTTINILGTSNISKLLPTCTNDGLISVFDVSGKIKRTHSFFVTEFDSHILEQFTQDFGVSGFWNDEKKTLVEKKITALSIASDKSNKEKAISKSLRPTIICGITISQVCSKKNNENVELDTLREMSQQQVDALELYSSSENNAEVTNDKQQLYLVVYDFMYSKEEDSDEKNQDNKKIDFDFDCQFFDYVNESQFFPIPTSSQGNYNFSTIIPKVGPSDIENNEDFSLIKEITSFYKNLIPGESDTVFVPPPTSNTPNNVKKVPHSGPRLLTVDTNNTEADSSSASDILGNLPNGPFLSETTEPSISDHIVDLKNNQSNKKLNYSRAVQCIGLPEQCRNVKHLEISNIVSTQDDGHILVTVCSQYCNKSFLLIYQLDFSSKMVKIIEDSVIVREMLNFEKPLAVGLLPVLDKFKVPTTKTNNGVEGNAVLVCIDGAVRIVNLSTLKTVCFAKIESKKFVSAAYCNSLDRLCASTREGSLHFFALNDSDNESVDEHEEDDIFGLGIDSSFKELSSLDKWDTISCFKEPPSNISLEDLRTLQKLCQFAPIRSIYNVVVPSCWSEFQQAIRQRRNSSIVNTEAFTKTWRLQTDTTTWEEHIFEITLPSSMVLGHVDVHFTLQNASNKPCVEVSLLRQTKSGIGHSRDVKFAVDDTVTIDMLRRVENPVVSEEYLRAHNADILAGPVNLAHHLDLTEQSGTVTLTSPKMFKVKVRNLLLHIRAVYDKDDKSMKRQDSQGNIIIDKVGLSNRKSERYLGCDSIHEISIAIYSPTVAIQISCEKSLRSLMLESNVFIQSLIMTAVNSTNRETLKIVMEILNWVAAIRLTPNRGNNGESPTHQLEFMFINGIEENMTGLLRQCLLQGDRSIAHKAMSYIMTCCRGSKNINKSLADHFHNSVLKSILTMMDDITEIKSASGLHWIFALLLKVTRRDNEQFVSKKCVSLLKDVSESLIKRLNPYHLLLRSRYGLYGMPTEPELFDIEPPQFAKGSSSSHYTFSSSNAAVNNEGSTANTSATEYTPQIQINKEGISPRDVLSNTETKLKYKNIAFPKLVKGLIETEPLHFNCINTSEGTRIEMADSVNNNLQTVFQNIVPIFTTLNHTNGTTGEKDSNTQQFGQKYKKFQAQLKDFSLDNLEFAKIFDDDLSNKMEVYKNLLASYTEVQSNKSSGTQPNQAPSTSVSTQQVPTMGPSSSQNHSLPWQQLLVPPPKQVIVVERMHSGARRHVTLDFGESVSLTDILIPSCSDLVSLSIDVWLFGEEIDAVRLVTASDIGTKNLLLSDLQPPPLCKYMKITLVGRYGMSTTKCRIPLGFFYGHVVVVPEDVPSEAYIKNTDYDKQLGILSKLLEDISCRYSLACSKLKDCLQPFLIADMKNTLHLSTYINILKDKNMSITNAEHSKIFSAYQETLTYQHQLNTVRNVMARLESSVHGSERQEPPSTTVSTDKLNSIAEGLLEVLLSIENTAEITQDLCERFFEGLCVSQSSRLQLLAAVFLEKSCGTTTFWGNFLADTMVNLFSTTCTAIFPQDRLFILLAYLSRKSPERSAVIDAAMRVVYDTLKPLETSRSLLLAVNVDLPLLSWLLMYLSLQLSFEKIQNDRWDWVLGEMVGKVNVDNAKSNARKKTVKRVATTLGSSGTCMLSPILSGSWQKPMWKEKPHKFMLIKELVDTQKGSDGQKDSGSIGEIVVVPQKMPQFIDATHCLVVSKILLKFIITMDHSGSADMMLLAFKIVARLVTLAKLQLCQLLTEDELLGLVNFSLSCKVPWAPFALSCFLQDALELVSQNEQDVIEMDTDASTSTTWPSTDINQSGENDNSENPCVFINLDEPEQSKAKAKITTNNLCFPSSLPSVYESDYSDFEELLEDFEKVRCSTSKTSKISLASVPGISTTIDARLENGVFLSTEILLRKLVGRNTQKLLQNMTNDIKYEEVENMLTSWPVQVQSFQPECNISNHKMLAFCFNSLFKDLQTQDSLRIENILHLWLTLNSARRDEKFDSSAMPIVQIKVESVHTLISALAWTPGLSLTTWCLGLQALTLVCNTNNNGKKWFGLSGMANAIISHRDFVQMFLSLLSGSGLAFTEKAVAGPTLCKALHDFLVRLQVRCDIVSPSSKLGNLFKTLLLNVVYQLARPSGPISCRMGPLDAQCKLLQSIIYLDFANIDISIGMSTLESTASLLNMYFLNIDHIKCVTVGEKHCIMHDTFGDIFASVLGTDSNKQDRPVSYEDLLINLLKLLAKLVQTPMPPEYPEAMDTESSVTSQTDECKAEQIQQENLTSTSLPCFADTVLQHHPTVICLCRCLAACKSSSLCMLPNLTHKGGFPIFNEPNTVGDAVFHILTLLAKKASRKELIMQPLLMFLSTTPQLSEPLIWFILQVLDNEEAIRAFYSSGGVSILSTSIVNSSNTPSTISRNGTISTVMQHFTGFTSQPDNNTPIVPTSANKMFQASIENSSLINFAPYCTITCQSGTSQPADVLIQGLSGITHRRARTPLWSYNYYQEETHTELLLQLPSAVLLKEVQLQPHAGGLATCPSYVAIETSANGPSRLVPACHPLPTSGLTYIRLHLPTAKVVNCILIRLYKPRVGNSIGLLQIRILGTYAFGKTFNPNSFDTEDDNYSNHSLGWLRLLHHCFTISIDSEMRRQLVESASQTPSLLSTCCGLLLVPSHILPVYLPCLEKVLRELALFSPENGIATIQILLDNRLSIVEPMISLDNVWQDRLMINVSGYQSACELLYQICEHQDAHTAYRVKMILEWLHNTAKEYLKTGNSNNCNAAYISSIASILWFSNQSQVNYDLKSLISLEFFDTIYALKMQTINNSLKYAFDSLLCSLCYIHSEFFPILLQKIGVLVPNLSTDRGASISDDRKDTEGMTDDHKQDYANSEWYSHLVIGQLSELNLTKDQLETVALASRSPTAIQQLLDSGLPKLLNSAIYEFCSDQNNSVPMAKLEKVTVILQFFTDICDEKMLRDWLGSPDGSSFWPHLLHWLCKKPFSSSSIQSEAHVNLEEVCVKFLSKCCLCHSANQARLAKVLCDVISLQQNGISGFLRRLILQLLLENEKVPVSIEADETLYKTSKMPQVYIPAHPAFKQTYNRTMLYLSTTTTLGDILEQHLFFNTTYKSDTNLSKKSSTTIKKDMLKDFFVTDFSDLSVAAGVTAKDKRAKDLKNQATATPQSKKKRYTSEAVSGSDVMEGRLVKCLAFSDQPLPLNLNLGQLLRLMESKNITNDWPYIHLTICQSKNNEDKNQNKDAIKLIQQQQPICSALQVFSSMGGLALLAQNLPTIYPEAVRIPNVEKSTLDQSDSDWIKLEECDDIYEDIEETVGSSSPSKSSGVISHIPPHSLTAFSLFLRLPGYAEVLLKDTKKALCLLRLMLGVTDDGEGGDIFQSSVAASLPTLPFEVLQKLYDSSPFCSDDGRLLRKISITTGVIQLLLACLGILTHHSNTSNDKDAQKDSKSKEDRQHYWAKGTGFGTGSTQQSWNVEQALLKQKHEEEHITVILQVLASYINPNDEASDELSGNVLPPHFAEFLAKSSLLPAISYYLRNDSVLDMARHIPLHRAVLKILRALAASSQLVELLLPQKSKENEPSVSALLKNMKSCVDIYANKLRVQNSKSTSNSGKSKSSFIDKIEELEQGEGLATLMPDIQNTANLVAKVTFGLIDENNSDCENSLEKRMMVSPEEQYIRIMKNLQFASYEMIEEQEDGSIKFVISHHFESMAKSTTEQSHPTRVKRIAQETVTLSTSLPLSYSSSVFVRYDTSRLDVMKVLITGPADTPYANGCFELDVFFPADYPLSPMLINLETTGHHTVRFNPNLYNDGKVCLSVLNTWHGRPEEKWNAQTSSFLQVLVSIQSLILVPEPYFNEPGYERARGTPAGTTNSKDYNLNICQATVRWAMLDQILNPCPCFKDVIHAHFYMKRHEILAQVEKWVQDLEFETKREKKNTRTIKKNRSSSLENFKKIYKQLQEQLAKLKPPGLGYRETVSEQPVDDDDDEEGSPTTPTNSMEVTIDQDQTKDIETDKAMEKMVNDMCK</sequence>
<organism evidence="31 32">
    <name type="scientific">Sitophilus oryzae</name>
    <name type="common">Rice weevil</name>
    <name type="synonym">Curculio oryzae</name>
    <dbReference type="NCBI Taxonomy" id="7048"/>
    <lineage>
        <taxon>Eukaryota</taxon>
        <taxon>Metazoa</taxon>
        <taxon>Ecdysozoa</taxon>
        <taxon>Arthropoda</taxon>
        <taxon>Hexapoda</taxon>
        <taxon>Insecta</taxon>
        <taxon>Pterygota</taxon>
        <taxon>Neoptera</taxon>
        <taxon>Endopterygota</taxon>
        <taxon>Coleoptera</taxon>
        <taxon>Polyphaga</taxon>
        <taxon>Cucujiformia</taxon>
        <taxon>Curculionidae</taxon>
        <taxon>Dryophthorinae</taxon>
        <taxon>Sitophilus</taxon>
    </lineage>
</organism>
<keyword evidence="31" id="KW-1185">Reference proteome</keyword>
<dbReference type="InterPro" id="IPR001370">
    <property type="entry name" value="BIR_rpt"/>
</dbReference>
<dbReference type="CTD" id="41260"/>
<evidence type="ECO:0000256" key="12">
    <source>
        <dbReference type="ARBA" id="ARBA00022703"/>
    </source>
</evidence>
<dbReference type="GeneID" id="115885741"/>
<evidence type="ECO:0000256" key="15">
    <source>
        <dbReference type="ARBA" id="ARBA00022753"/>
    </source>
</evidence>
<dbReference type="RefSeq" id="XP_030760608.1">
    <property type="nucleotide sequence ID" value="XM_030904748.1"/>
</dbReference>
<dbReference type="GO" id="GO:0051301">
    <property type="term" value="P:cell division"/>
    <property type="evidence" value="ECO:0007669"/>
    <property type="project" value="UniProtKB-KW"/>
</dbReference>
<evidence type="ECO:0000256" key="19">
    <source>
        <dbReference type="ARBA" id="ARBA00022843"/>
    </source>
</evidence>
<feature type="region of interest" description="Disordered" evidence="29">
    <location>
        <begin position="3479"/>
        <end position="3500"/>
    </location>
</feature>
<keyword evidence="6" id="KW-0963">Cytoplasm</keyword>
<evidence type="ECO:0000256" key="21">
    <source>
        <dbReference type="ARBA" id="ARBA00023136"/>
    </source>
</evidence>
<feature type="domain" description="UBC core" evidence="30">
    <location>
        <begin position="4045"/>
        <end position="4212"/>
    </location>
</feature>
<dbReference type="GO" id="GO:0005794">
    <property type="term" value="C:Golgi apparatus"/>
    <property type="evidence" value="ECO:0007669"/>
    <property type="project" value="UniProtKB-SubCell"/>
</dbReference>
<evidence type="ECO:0000256" key="18">
    <source>
        <dbReference type="ARBA" id="ARBA00022833"/>
    </source>
</evidence>
<dbReference type="GO" id="GO:0030496">
    <property type="term" value="C:midbody"/>
    <property type="evidence" value="ECO:0007669"/>
    <property type="project" value="UniProtKB-SubCell"/>
</dbReference>
<dbReference type="GO" id="GO:0006915">
    <property type="term" value="P:apoptotic process"/>
    <property type="evidence" value="ECO:0007669"/>
    <property type="project" value="UniProtKB-KW"/>
</dbReference>
<keyword evidence="15" id="KW-0967">Endosome</keyword>
<keyword evidence="8" id="KW-0853">WD repeat</keyword>
<dbReference type="GO" id="GO:0032465">
    <property type="term" value="P:regulation of cytokinesis"/>
    <property type="evidence" value="ECO:0007669"/>
    <property type="project" value="InterPro"/>
</dbReference>
<evidence type="ECO:0000256" key="20">
    <source>
        <dbReference type="ARBA" id="ARBA00023034"/>
    </source>
</evidence>
<feature type="region of interest" description="Disordered" evidence="29">
    <location>
        <begin position="4289"/>
        <end position="4332"/>
    </location>
</feature>
<dbReference type="SMART" id="SM00212">
    <property type="entry name" value="UBCc"/>
    <property type="match status" value="1"/>
</dbReference>
<dbReference type="GO" id="GO:0005813">
    <property type="term" value="C:centrosome"/>
    <property type="evidence" value="ECO:0007669"/>
    <property type="project" value="UniProtKB-SubCell"/>
</dbReference>
<feature type="compositionally biased region" description="Polar residues" evidence="29">
    <location>
        <begin position="4313"/>
        <end position="4322"/>
    </location>
</feature>
<protein>
    <recommendedName>
        <fullName evidence="25">Dual E2 ubiquitin-conjugating enzyme/E3 ubiquitin-protein ligase BIRC6</fullName>
    </recommendedName>
    <alternativeName>
        <fullName evidence="28">BIR repeat-containing ubiquitin-conjugating enzyme</fullName>
    </alternativeName>
    <alternativeName>
        <fullName evidence="27">Baculoviral IAP repeat-containing protein 6</fullName>
    </alternativeName>
    <alternativeName>
        <fullName evidence="26">Ubiquitin-conjugating BIR domain enzyme apollon</fullName>
    </alternativeName>
</protein>
<evidence type="ECO:0000256" key="29">
    <source>
        <dbReference type="SAM" id="MobiDB-lite"/>
    </source>
</evidence>
<dbReference type="FunFam" id="3.10.110.10:FF:000014">
    <property type="entry name" value="Baculoviral IAP repeat-containing protein 6"/>
    <property type="match status" value="1"/>
</dbReference>
<keyword evidence="16" id="KW-0498">Mitosis</keyword>
<dbReference type="CDD" id="cd00022">
    <property type="entry name" value="BIR"/>
    <property type="match status" value="1"/>
</dbReference>